<dbReference type="InterPro" id="IPR018957">
    <property type="entry name" value="Znf_C3HC4_RING-type"/>
</dbReference>
<evidence type="ECO:0000256" key="1">
    <source>
        <dbReference type="ARBA" id="ARBA00004286"/>
    </source>
</evidence>
<keyword evidence="4 7" id="KW-0863">Zinc-finger</keyword>
<protein>
    <recommendedName>
        <fullName evidence="6">RING-type E3 ubiquitin transferase BRCA1</fullName>
    </recommendedName>
</protein>
<dbReference type="InterPro" id="IPR001841">
    <property type="entry name" value="Znf_RING"/>
</dbReference>
<dbReference type="Pfam" id="PF00097">
    <property type="entry name" value="zf-C3HC4"/>
    <property type="match status" value="1"/>
</dbReference>
<dbReference type="GO" id="GO:0008270">
    <property type="term" value="F:zinc ion binding"/>
    <property type="evidence" value="ECO:0007669"/>
    <property type="project" value="UniProtKB-KW"/>
</dbReference>
<reference evidence="11 12" key="1">
    <citation type="journal article" date="2018" name="Proc. Natl. Acad. Sci. U.S.A.">
        <title>Draft genome sequence of Camellia sinensis var. sinensis provides insights into the evolution of the tea genome and tea quality.</title>
        <authorList>
            <person name="Wei C."/>
            <person name="Yang H."/>
            <person name="Wang S."/>
            <person name="Zhao J."/>
            <person name="Liu C."/>
            <person name="Gao L."/>
            <person name="Xia E."/>
            <person name="Lu Y."/>
            <person name="Tai Y."/>
            <person name="She G."/>
            <person name="Sun J."/>
            <person name="Cao H."/>
            <person name="Tong W."/>
            <person name="Gao Q."/>
            <person name="Li Y."/>
            <person name="Deng W."/>
            <person name="Jiang X."/>
            <person name="Wang W."/>
            <person name="Chen Q."/>
            <person name="Zhang S."/>
            <person name="Li H."/>
            <person name="Wu J."/>
            <person name="Wang P."/>
            <person name="Li P."/>
            <person name="Shi C."/>
            <person name="Zheng F."/>
            <person name="Jian J."/>
            <person name="Huang B."/>
            <person name="Shan D."/>
            <person name="Shi M."/>
            <person name="Fang C."/>
            <person name="Yue Y."/>
            <person name="Li F."/>
            <person name="Li D."/>
            <person name="Wei S."/>
            <person name="Han B."/>
            <person name="Jiang C."/>
            <person name="Yin Y."/>
            <person name="Xia T."/>
            <person name="Zhang Z."/>
            <person name="Bennetzen J.L."/>
            <person name="Zhao S."/>
            <person name="Wan X."/>
        </authorList>
    </citation>
    <scope>NUCLEOTIDE SEQUENCE [LARGE SCALE GENOMIC DNA]</scope>
    <source>
        <strain evidence="12">cv. Shuchazao</strain>
        <tissue evidence="11">Leaf</tissue>
    </source>
</reference>
<dbReference type="SUPFAM" id="SSF57850">
    <property type="entry name" value="RING/U-box"/>
    <property type="match status" value="1"/>
</dbReference>
<dbReference type="Proteomes" id="UP000306102">
    <property type="component" value="Unassembled WGS sequence"/>
</dbReference>
<dbReference type="EMBL" id="SDRB02009941">
    <property type="protein sequence ID" value="THG07548.1"/>
    <property type="molecule type" value="Genomic_DNA"/>
</dbReference>
<dbReference type="AlphaFoldDB" id="A0A4S4DW16"/>
<name>A0A4S4DW16_CAMSN</name>
<dbReference type="InterPro" id="IPR036420">
    <property type="entry name" value="BRCT_dom_sf"/>
</dbReference>
<evidence type="ECO:0000256" key="7">
    <source>
        <dbReference type="PROSITE-ProRule" id="PRU00175"/>
    </source>
</evidence>
<dbReference type="SUPFAM" id="SSF52113">
    <property type="entry name" value="BRCT domain"/>
    <property type="match status" value="1"/>
</dbReference>
<evidence type="ECO:0000256" key="5">
    <source>
        <dbReference type="ARBA" id="ARBA00022833"/>
    </source>
</evidence>
<keyword evidence="12" id="KW-1185">Reference proteome</keyword>
<keyword evidence="5" id="KW-0862">Zinc</keyword>
<evidence type="ECO:0000256" key="3">
    <source>
        <dbReference type="ARBA" id="ARBA00022723"/>
    </source>
</evidence>
<dbReference type="Pfam" id="PF12738">
    <property type="entry name" value="PTCB-BRCT"/>
    <property type="match status" value="1"/>
</dbReference>
<feature type="domain" description="BRCT" evidence="10">
    <location>
        <begin position="17"/>
        <end position="108"/>
    </location>
</feature>
<keyword evidence="2" id="KW-0158">Chromosome</keyword>
<dbReference type="SMART" id="SM00292">
    <property type="entry name" value="BRCT"/>
    <property type="match status" value="1"/>
</dbReference>
<comment type="caution">
    <text evidence="11">The sequence shown here is derived from an EMBL/GenBank/DDBJ whole genome shotgun (WGS) entry which is preliminary data.</text>
</comment>
<evidence type="ECO:0000259" key="10">
    <source>
        <dbReference type="PROSITE" id="PS50172"/>
    </source>
</evidence>
<dbReference type="Gene3D" id="3.30.40.10">
    <property type="entry name" value="Zinc/RING finger domain, C3HC4 (zinc finger)"/>
    <property type="match status" value="1"/>
</dbReference>
<comment type="subcellular location">
    <subcellularLocation>
        <location evidence="1">Chromosome</location>
    </subcellularLocation>
</comment>
<evidence type="ECO:0000313" key="11">
    <source>
        <dbReference type="EMBL" id="THG07548.1"/>
    </source>
</evidence>
<sequence length="516" mass="58269">MEDESLPHQFYDDSEEFVNFPIRGMESVVATVSGYHGSERFKLIKLISQSGASYVGAMNRSTTHLVCWKFEGRKYDLAKLFNMLIVNHRWVEECIKQGRRVPEQPYLLQSGQEVGPLLLELPLVTEKVSLLLPYQSNAHNHYKGPDIDIEQGLSGHLIGTRSRLLSENLFPELGTSNNSSHKLDKKTVKKSLKHGSTSSRWYAELPLSRLIGVENEERSSPSSTQLVRQKRSTTSAEPPRKGRRLVKKNIVEFVSSDSEQESNPISVFHQYNDLATPSSHSDDMRDKKRLRIRGTSDDSSNDSGKNKNDGLEDLNDVLTPSDLNLHNKDAPATMERTLRDLCSNVNQNLEGTEHIVRLRTSTDLSCVICWTDFSSTRGVLPCGHRFCFSCIQSWADLMASRRKISTCPLCKASFVSITKVADVASSDQKIYSQTIPCDHSTMDIFILPDVETPSFGPQPSTSPVCSECCCREPEDLLVRCHICQIRCIHSYCLDPPLLPWTCIHCKDLQMLYHHIH</sequence>
<dbReference type="InterPro" id="IPR013083">
    <property type="entry name" value="Znf_RING/FYVE/PHD"/>
</dbReference>
<dbReference type="InterPro" id="IPR001357">
    <property type="entry name" value="BRCT_dom"/>
</dbReference>
<evidence type="ECO:0000256" key="8">
    <source>
        <dbReference type="SAM" id="MobiDB-lite"/>
    </source>
</evidence>
<evidence type="ECO:0000313" key="12">
    <source>
        <dbReference type="Proteomes" id="UP000306102"/>
    </source>
</evidence>
<dbReference type="PROSITE" id="PS50172">
    <property type="entry name" value="BRCT"/>
    <property type="match status" value="1"/>
</dbReference>
<keyword evidence="3" id="KW-0479">Metal-binding</keyword>
<dbReference type="GO" id="GO:0005694">
    <property type="term" value="C:chromosome"/>
    <property type="evidence" value="ECO:0007669"/>
    <property type="project" value="UniProtKB-SubCell"/>
</dbReference>
<dbReference type="PANTHER" id="PTHR47776">
    <property type="entry name" value="F5A8.9 PROTEIN"/>
    <property type="match status" value="1"/>
</dbReference>
<feature type="region of interest" description="Disordered" evidence="8">
    <location>
        <begin position="213"/>
        <end position="328"/>
    </location>
</feature>
<feature type="compositionally biased region" description="Polar residues" evidence="8">
    <location>
        <begin position="255"/>
        <end position="265"/>
    </location>
</feature>
<evidence type="ECO:0000256" key="4">
    <source>
        <dbReference type="ARBA" id="ARBA00022771"/>
    </source>
</evidence>
<accession>A0A4S4DW16</accession>
<organism evidence="11 12">
    <name type="scientific">Camellia sinensis var. sinensis</name>
    <name type="common">China tea</name>
    <dbReference type="NCBI Taxonomy" id="542762"/>
    <lineage>
        <taxon>Eukaryota</taxon>
        <taxon>Viridiplantae</taxon>
        <taxon>Streptophyta</taxon>
        <taxon>Embryophyta</taxon>
        <taxon>Tracheophyta</taxon>
        <taxon>Spermatophyta</taxon>
        <taxon>Magnoliopsida</taxon>
        <taxon>eudicotyledons</taxon>
        <taxon>Gunneridae</taxon>
        <taxon>Pentapetalae</taxon>
        <taxon>asterids</taxon>
        <taxon>Ericales</taxon>
        <taxon>Theaceae</taxon>
        <taxon>Camellia</taxon>
    </lineage>
</organism>
<dbReference type="Gene3D" id="3.40.50.10190">
    <property type="entry name" value="BRCT domain"/>
    <property type="match status" value="1"/>
</dbReference>
<evidence type="ECO:0000259" key="9">
    <source>
        <dbReference type="PROSITE" id="PS50089"/>
    </source>
</evidence>
<feature type="domain" description="RING-type" evidence="9">
    <location>
        <begin position="366"/>
        <end position="411"/>
    </location>
</feature>
<evidence type="ECO:0000256" key="6">
    <source>
        <dbReference type="ARBA" id="ARBA00031556"/>
    </source>
</evidence>
<dbReference type="PANTHER" id="PTHR47776:SF2">
    <property type="entry name" value="RING-TYPE E3 UBIQUITIN TRANSFERASE BRCA1"/>
    <property type="match status" value="1"/>
</dbReference>
<dbReference type="InterPro" id="IPR017907">
    <property type="entry name" value="Znf_RING_CS"/>
</dbReference>
<dbReference type="STRING" id="542762.A0A4S4DW16"/>
<dbReference type="PROSITE" id="PS50089">
    <property type="entry name" value="ZF_RING_2"/>
    <property type="match status" value="1"/>
</dbReference>
<proteinExistence type="predicted"/>
<feature type="compositionally biased region" description="Polar residues" evidence="8">
    <location>
        <begin position="220"/>
        <end position="236"/>
    </location>
</feature>
<dbReference type="PROSITE" id="PS00518">
    <property type="entry name" value="ZF_RING_1"/>
    <property type="match status" value="1"/>
</dbReference>
<evidence type="ECO:0000256" key="2">
    <source>
        <dbReference type="ARBA" id="ARBA00022454"/>
    </source>
</evidence>
<dbReference type="SMART" id="SM00184">
    <property type="entry name" value="RING"/>
    <property type="match status" value="1"/>
</dbReference>
<gene>
    <name evidence="11" type="ORF">TEA_003537</name>
</gene>